<keyword evidence="2" id="KW-1185">Reference proteome</keyword>
<sequence>MAVSAAGTSINLIGNIPRRLDADTIRACASDVGKSELKLLWERIKDWFFGTHTVAAQNAIHTLASATSTSARMEALLDLTRYIEPSHRDKLQWCIGEGEDPYFKIGDCVIPAAPDWSARLPMHVNIVDMAQLLLCIRHNDAPLLSTFRQIEQDSLAMFAPRTSTLGDADEDTTSVNLDMAGQYLRTAPSLVAALEYIGLHGNDTRNDTSLRLGLQVAEEWRARHPHDAPGDPNADTDVAMGYMAQDVMILVTDMFHERREANQRQSGTSGMR</sequence>
<gene>
    <name evidence="1" type="ORF">PAN31108_01267</name>
</gene>
<dbReference type="OrthoDB" id="8938174at2"/>
<name>A0A5E4T708_9BURK</name>
<dbReference type="Gene3D" id="3.30.2440.10">
    <property type="entry name" value="Secreted effector protein SifA"/>
    <property type="match status" value="1"/>
</dbReference>
<evidence type="ECO:0000313" key="1">
    <source>
        <dbReference type="EMBL" id="VVD84046.1"/>
    </source>
</evidence>
<protein>
    <submittedName>
        <fullName evidence="1">Uncharacterized protein</fullName>
    </submittedName>
</protein>
<accession>A0A5E4T708</accession>
<proteinExistence type="predicted"/>
<dbReference type="AlphaFoldDB" id="A0A5E4T708"/>
<dbReference type="Proteomes" id="UP000406256">
    <property type="component" value="Unassembled WGS sequence"/>
</dbReference>
<dbReference type="EMBL" id="CABPSB010000003">
    <property type="protein sequence ID" value="VVD84046.1"/>
    <property type="molecule type" value="Genomic_DNA"/>
</dbReference>
<organism evidence="1 2">
    <name type="scientific">Pandoraea anhela</name>
    <dbReference type="NCBI Taxonomy" id="2508295"/>
    <lineage>
        <taxon>Bacteria</taxon>
        <taxon>Pseudomonadati</taxon>
        <taxon>Pseudomonadota</taxon>
        <taxon>Betaproteobacteria</taxon>
        <taxon>Burkholderiales</taxon>
        <taxon>Burkholderiaceae</taxon>
        <taxon>Pandoraea</taxon>
    </lineage>
</organism>
<reference evidence="1 2" key="1">
    <citation type="submission" date="2019-08" db="EMBL/GenBank/DDBJ databases">
        <authorList>
            <person name="Peeters C."/>
        </authorList>
    </citation>
    <scope>NUCLEOTIDE SEQUENCE [LARGE SCALE GENOMIC DNA]</scope>
    <source>
        <strain evidence="1 2">LMG 31108</strain>
    </source>
</reference>
<evidence type="ECO:0000313" key="2">
    <source>
        <dbReference type="Proteomes" id="UP000406256"/>
    </source>
</evidence>
<dbReference type="RefSeq" id="WP_150668027.1">
    <property type="nucleotide sequence ID" value="NZ_CABPSB010000003.1"/>
</dbReference>